<sequence>MSLGTPINVVLRAGIEGFLWGAFVVLRLGALYLVVQQAWNCHPHPFSLRTTRDPLVYGSFILLILLVGHWIFTMCWMVQATSSATTGVPPMFNIMEPEKLLRVGNKALVALSAIAVDALLTWRLWIVSNRKRDIILPLVFIVSFLGCAIGGTIIVGQTAL</sequence>
<reference evidence="2 3" key="1">
    <citation type="journal article" date="2019" name="Nat. Ecol. Evol.">
        <title>Megaphylogeny resolves global patterns of mushroom evolution.</title>
        <authorList>
            <person name="Varga T."/>
            <person name="Krizsan K."/>
            <person name="Foldi C."/>
            <person name="Dima B."/>
            <person name="Sanchez-Garcia M."/>
            <person name="Sanchez-Ramirez S."/>
            <person name="Szollosi G.J."/>
            <person name="Szarkandi J.G."/>
            <person name="Papp V."/>
            <person name="Albert L."/>
            <person name="Andreopoulos W."/>
            <person name="Angelini C."/>
            <person name="Antonin V."/>
            <person name="Barry K.W."/>
            <person name="Bougher N.L."/>
            <person name="Buchanan P."/>
            <person name="Buyck B."/>
            <person name="Bense V."/>
            <person name="Catcheside P."/>
            <person name="Chovatia M."/>
            <person name="Cooper J."/>
            <person name="Damon W."/>
            <person name="Desjardin D."/>
            <person name="Finy P."/>
            <person name="Geml J."/>
            <person name="Haridas S."/>
            <person name="Hughes K."/>
            <person name="Justo A."/>
            <person name="Karasinski D."/>
            <person name="Kautmanova I."/>
            <person name="Kiss B."/>
            <person name="Kocsube S."/>
            <person name="Kotiranta H."/>
            <person name="LaButti K.M."/>
            <person name="Lechner B.E."/>
            <person name="Liimatainen K."/>
            <person name="Lipzen A."/>
            <person name="Lukacs Z."/>
            <person name="Mihaltcheva S."/>
            <person name="Morgado L.N."/>
            <person name="Niskanen T."/>
            <person name="Noordeloos M.E."/>
            <person name="Ohm R.A."/>
            <person name="Ortiz-Santana B."/>
            <person name="Ovrebo C."/>
            <person name="Racz N."/>
            <person name="Riley R."/>
            <person name="Savchenko A."/>
            <person name="Shiryaev A."/>
            <person name="Soop K."/>
            <person name="Spirin V."/>
            <person name="Szebenyi C."/>
            <person name="Tomsovsky M."/>
            <person name="Tulloss R.E."/>
            <person name="Uehling J."/>
            <person name="Grigoriev I.V."/>
            <person name="Vagvolgyi C."/>
            <person name="Papp T."/>
            <person name="Martin F.M."/>
            <person name="Miettinen O."/>
            <person name="Hibbett D.S."/>
            <person name="Nagy L.G."/>
        </authorList>
    </citation>
    <scope>NUCLEOTIDE SEQUENCE [LARGE SCALE GENOMIC DNA]</scope>
    <source>
        <strain evidence="2 3">CBS 121175</strain>
    </source>
</reference>
<feature type="transmembrane region" description="Helical" evidence="1">
    <location>
        <begin position="17"/>
        <end position="35"/>
    </location>
</feature>
<name>A0A5C3KT50_COPMA</name>
<dbReference type="OrthoDB" id="3250682at2759"/>
<keyword evidence="3" id="KW-1185">Reference proteome</keyword>
<feature type="transmembrane region" description="Helical" evidence="1">
    <location>
        <begin position="134"/>
        <end position="155"/>
    </location>
</feature>
<feature type="transmembrane region" description="Helical" evidence="1">
    <location>
        <begin position="100"/>
        <end position="122"/>
    </location>
</feature>
<evidence type="ECO:0000256" key="1">
    <source>
        <dbReference type="SAM" id="Phobius"/>
    </source>
</evidence>
<keyword evidence="1" id="KW-0812">Transmembrane</keyword>
<keyword evidence="1" id="KW-1133">Transmembrane helix</keyword>
<protein>
    <submittedName>
        <fullName evidence="2">Uncharacterized protein</fullName>
    </submittedName>
</protein>
<organism evidence="2 3">
    <name type="scientific">Coprinopsis marcescibilis</name>
    <name type="common">Agaric fungus</name>
    <name type="synonym">Psathyrella marcescibilis</name>
    <dbReference type="NCBI Taxonomy" id="230819"/>
    <lineage>
        <taxon>Eukaryota</taxon>
        <taxon>Fungi</taxon>
        <taxon>Dikarya</taxon>
        <taxon>Basidiomycota</taxon>
        <taxon>Agaricomycotina</taxon>
        <taxon>Agaricomycetes</taxon>
        <taxon>Agaricomycetidae</taxon>
        <taxon>Agaricales</taxon>
        <taxon>Agaricineae</taxon>
        <taxon>Psathyrellaceae</taxon>
        <taxon>Coprinopsis</taxon>
    </lineage>
</organism>
<dbReference type="EMBL" id="ML210215">
    <property type="protein sequence ID" value="TFK23624.1"/>
    <property type="molecule type" value="Genomic_DNA"/>
</dbReference>
<dbReference type="Proteomes" id="UP000307440">
    <property type="component" value="Unassembled WGS sequence"/>
</dbReference>
<gene>
    <name evidence="2" type="ORF">FA15DRAFT_670340</name>
</gene>
<evidence type="ECO:0000313" key="3">
    <source>
        <dbReference type="Proteomes" id="UP000307440"/>
    </source>
</evidence>
<proteinExistence type="predicted"/>
<dbReference type="AlphaFoldDB" id="A0A5C3KT50"/>
<keyword evidence="1" id="KW-0472">Membrane</keyword>
<accession>A0A5C3KT50</accession>
<evidence type="ECO:0000313" key="2">
    <source>
        <dbReference type="EMBL" id="TFK23624.1"/>
    </source>
</evidence>
<feature type="transmembrane region" description="Helical" evidence="1">
    <location>
        <begin position="55"/>
        <end position="80"/>
    </location>
</feature>